<organism evidence="1 2">
    <name type="scientific">Sphaerodactylus townsendi</name>
    <dbReference type="NCBI Taxonomy" id="933632"/>
    <lineage>
        <taxon>Eukaryota</taxon>
        <taxon>Metazoa</taxon>
        <taxon>Chordata</taxon>
        <taxon>Craniata</taxon>
        <taxon>Vertebrata</taxon>
        <taxon>Euteleostomi</taxon>
        <taxon>Lepidosauria</taxon>
        <taxon>Squamata</taxon>
        <taxon>Bifurcata</taxon>
        <taxon>Gekkota</taxon>
        <taxon>Sphaerodactylidae</taxon>
        <taxon>Sphaerodactylus</taxon>
    </lineage>
</organism>
<keyword evidence="2" id="KW-1185">Reference proteome</keyword>
<comment type="caution">
    <text evidence="1">The sequence shown here is derived from an EMBL/GenBank/DDBJ whole genome shotgun (WGS) entry which is preliminary data.</text>
</comment>
<evidence type="ECO:0000313" key="1">
    <source>
        <dbReference type="EMBL" id="KAH8005659.1"/>
    </source>
</evidence>
<reference evidence="1" key="1">
    <citation type="submission" date="2021-08" db="EMBL/GenBank/DDBJ databases">
        <title>The first chromosome-level gecko genome reveals the dynamic sex chromosomes of Neotropical dwarf geckos (Sphaerodactylidae: Sphaerodactylus).</title>
        <authorList>
            <person name="Pinto B.J."/>
            <person name="Keating S.E."/>
            <person name="Gamble T."/>
        </authorList>
    </citation>
    <scope>NUCLEOTIDE SEQUENCE</scope>
    <source>
        <strain evidence="1">TG3544</strain>
    </source>
</reference>
<name>A0ACB8FK43_9SAUR</name>
<dbReference type="EMBL" id="CM037617">
    <property type="protein sequence ID" value="KAH8005659.1"/>
    <property type="molecule type" value="Genomic_DNA"/>
</dbReference>
<dbReference type="Proteomes" id="UP000827872">
    <property type="component" value="Linkage Group LG04"/>
</dbReference>
<evidence type="ECO:0000313" key="2">
    <source>
        <dbReference type="Proteomes" id="UP000827872"/>
    </source>
</evidence>
<protein>
    <submittedName>
        <fullName evidence="1">Uncharacterized protein</fullName>
    </submittedName>
</protein>
<proteinExistence type="predicted"/>
<gene>
    <name evidence="1" type="ORF">K3G42_030629</name>
</gene>
<sequence length="102" mass="11217">MNLFQEILPGVREVLANASAVQIQVLLNLMAESGTISQEYHQTLLHEKDREDLARKICLTLVGRQDVHQDSFASHSSLQFCGDNHGDASTGTGSLGGFRTKY</sequence>
<accession>A0ACB8FK43</accession>